<dbReference type="InterPro" id="IPR029062">
    <property type="entry name" value="Class_I_gatase-like"/>
</dbReference>
<dbReference type="Gene3D" id="3.90.650.10">
    <property type="entry name" value="PurM-like C-terminal domain"/>
    <property type="match status" value="2"/>
</dbReference>
<dbReference type="CDD" id="cd02204">
    <property type="entry name" value="PurL_repeat2"/>
    <property type="match status" value="1"/>
</dbReference>
<evidence type="ECO:0000313" key="20">
    <source>
        <dbReference type="Proteomes" id="UP000653472"/>
    </source>
</evidence>
<feature type="domain" description="FGAR-AT PurM N-terminal-like" evidence="18">
    <location>
        <begin position="634"/>
        <end position="798"/>
    </location>
</feature>
<dbReference type="PANTHER" id="PTHR10099">
    <property type="entry name" value="PHOSPHORIBOSYLFORMYLGLYCINAMIDINE SYNTHASE"/>
    <property type="match status" value="1"/>
</dbReference>
<keyword evidence="7 14" id="KW-0547">Nucleotide-binding</keyword>
<dbReference type="InterPro" id="IPR036921">
    <property type="entry name" value="PurM-like_N_sf"/>
</dbReference>
<evidence type="ECO:0000256" key="6">
    <source>
        <dbReference type="ARBA" id="ARBA00022723"/>
    </source>
</evidence>
<dbReference type="FunFam" id="3.90.650.10:FF:000002">
    <property type="entry name" value="Phosphoribosylformylglycinamidine synthase"/>
    <property type="match status" value="1"/>
</dbReference>
<dbReference type="SUPFAM" id="SSF82697">
    <property type="entry name" value="PurS-like"/>
    <property type="match status" value="1"/>
</dbReference>
<evidence type="ECO:0000256" key="11">
    <source>
        <dbReference type="ARBA" id="ARBA00022962"/>
    </source>
</evidence>
<dbReference type="RefSeq" id="WP_168149286.1">
    <property type="nucleotide sequence ID" value="NZ_JAAVXB010000010.1"/>
</dbReference>
<dbReference type="SUPFAM" id="SSF56042">
    <property type="entry name" value="PurM C-terminal domain-like"/>
    <property type="match status" value="2"/>
</dbReference>
<dbReference type="SUPFAM" id="SSF55326">
    <property type="entry name" value="PurM N-terminal domain-like"/>
    <property type="match status" value="2"/>
</dbReference>
<feature type="binding site" evidence="14">
    <location>
        <position position="704"/>
    </location>
    <ligand>
        <name>Mg(2+)</name>
        <dbReference type="ChEBI" id="CHEBI:18420"/>
    </ligand>
</feature>
<comment type="caution">
    <text evidence="19">The sequence shown here is derived from an EMBL/GenBank/DDBJ whole genome shotgun (WGS) entry which is preliminary data.</text>
</comment>
<feature type="binding site" evidence="14">
    <location>
        <position position="665"/>
    </location>
    <ligand>
        <name>Mg(2+)</name>
        <dbReference type="ChEBI" id="CHEBI:18420"/>
    </ligand>
</feature>
<keyword evidence="10 14" id="KW-0460">Magnesium</keyword>
<evidence type="ECO:0000313" key="19">
    <source>
        <dbReference type="EMBL" id="NKF23894.1"/>
    </source>
</evidence>
<evidence type="ECO:0000256" key="9">
    <source>
        <dbReference type="ARBA" id="ARBA00022840"/>
    </source>
</evidence>
<dbReference type="Gene3D" id="3.30.1330.10">
    <property type="entry name" value="PurM-like, N-terminal domain"/>
    <property type="match status" value="2"/>
</dbReference>
<feature type="active site" description="Nucleophile" evidence="14">
    <location>
        <position position="1124"/>
    </location>
</feature>
<feature type="domain" description="PurM-like C-terminal" evidence="15">
    <location>
        <begin position="418"/>
        <end position="575"/>
    </location>
</feature>
<sequence>MTILPGAESLSAFRADRLLATLRAHAPDLRALRSRDFYLIDAENTAEDALRRLLGPGPAGFETAQLTLFVVPRVGTLSPWSSKATDIARVCGLSGVARIEQGRAYSFDGVSELPAAALVALHDPMTESVLASVDALQHVFDGQPRRALRTVDVLGGGRDALAAANRDWGLALSGDEIDYLVDYSREASRNPTDAELMMFAQVNSEHCRHKIFNAEFTVDGEAQPHSLFQMIKMTYAAAPEGVLSAYKDNAAVIAGHSGMRWFPEADHVWRAHDEPVHILMKVETHNHPTGISPHPGAATGAGGEIRDEAATGTGGKPKAGLAGFSVANLRIPDFVQPWEAELSRPPRMASALQIMLDGPIGAAAYNNEFGRPNLNGYFRTYEAVAPDGRNRGYHKPIMIAGGYGNVRDGDVQKHEVVEGAKLIVLGGPAMLIGLGGGAASSMATGASSAELDFASVQRANPELERRCQEVVDACWALGDDNPILSIHDVGAGGISNALPELVHNDDRGGRFQLRDVQAADPALSPMEIWCNESQERYVIAIRAEHVEHFAALCTRERCPYAVVGTATAEQQLVVEDALGTQPAVDMPMPVLLGKPPRMSRSSTRAASDFPALDTAAIDLADAAQRVLRLPAVASKSFLITIGDRTVGGLTVRDQMVGPWQVPVADCAVTATGFEAITGEAMAMGERTPLALLDAPASGRMAVAEAVLNIAAARIDKLSDIRLSANWMAACGQGDEDARLFDTVKAVGAELCPALGIAIPVGKDSLSMKSVWEEVRQDGTVETQTQIAPLSLIITAFAPVADVRRSLTPQLKLDAGATRLVLIDLGVGQNRLGGSALAQVYGTVGDIAPDLDEPQRLRTAFEKIQALNADGKLLAYHDRSDGGLFATLAEMAFAGHCGLQIALETLNGDAVSALFNEELGCVLQLREHDAATVIAELREAGLTAADIGAVTAGDHLRFTHGAQLLLQGSRTTWHQTWAETSHRIAALRDNPDCANAAFAALADADDPGLHVKLTFPPPASRLAPHVGRRPKVAILREQGVNGQYEMAYAFAAAGFEAVDVHMSDVLEGRVKLADFAGLAACGGFSYGDVLGAGQGWAKTILFNDRGRQEFADFLVSPERFALGVCNGCQMFAALKDIVPGAEHWPAFRRNRSEQFEARWAQVELLESPSVFFAGMAGSRLPIAVAHGEGRAEFAAPSDLIALQAAGQNAMRYVTTRGDVATQYPANPNGSPQGIASVCNADGRVTILMPHPERTVAGTSGSWWPQDYAASGGLGKTPWFQMFVNARKFVR</sequence>
<feature type="binding site" evidence="14">
    <location>
        <position position="877"/>
    </location>
    <ligand>
        <name>Mg(2+)</name>
        <dbReference type="ChEBI" id="CHEBI:18420"/>
    </ligand>
</feature>
<dbReference type="InterPro" id="IPR010073">
    <property type="entry name" value="PurL_large"/>
</dbReference>
<evidence type="ECO:0000256" key="14">
    <source>
        <dbReference type="HAMAP-Rule" id="MF_00419"/>
    </source>
</evidence>
<dbReference type="HAMAP" id="MF_00419">
    <property type="entry name" value="PurL_1"/>
    <property type="match status" value="1"/>
</dbReference>
<gene>
    <name evidence="14 19" type="primary">purL</name>
    <name evidence="19" type="synonym">purI</name>
    <name evidence="19" type="ORF">G7Y82_16390</name>
</gene>
<dbReference type="NCBIfam" id="TIGR01735">
    <property type="entry name" value="FGAM_synt"/>
    <property type="match status" value="1"/>
</dbReference>
<organism evidence="19 20">
    <name type="scientific">Solimonas marina</name>
    <dbReference type="NCBI Taxonomy" id="2714601"/>
    <lineage>
        <taxon>Bacteria</taxon>
        <taxon>Pseudomonadati</taxon>
        <taxon>Pseudomonadota</taxon>
        <taxon>Gammaproteobacteria</taxon>
        <taxon>Nevskiales</taxon>
        <taxon>Nevskiaceae</taxon>
        <taxon>Solimonas</taxon>
    </lineage>
</organism>
<evidence type="ECO:0000259" key="18">
    <source>
        <dbReference type="Pfam" id="PF22689"/>
    </source>
</evidence>
<reference evidence="19" key="1">
    <citation type="submission" date="2020-03" db="EMBL/GenBank/DDBJ databases">
        <title>Solimonas marina sp. nov., isolated from deep seawater of the Pacific Ocean.</title>
        <authorList>
            <person name="Liu X."/>
            <person name="Lai Q."/>
            <person name="Sun F."/>
            <person name="Gai Y."/>
            <person name="Li G."/>
            <person name="Shao Z."/>
        </authorList>
    </citation>
    <scope>NUCLEOTIDE SEQUENCE</scope>
    <source>
        <strain evidence="19">C16B3</strain>
    </source>
</reference>
<name>A0A969WC94_9GAMM</name>
<dbReference type="FunFam" id="3.30.1330.10:FF:000005">
    <property type="entry name" value="Phosphoribosylformylglycinamidine synthase"/>
    <property type="match status" value="1"/>
</dbReference>
<feature type="binding site" evidence="14">
    <location>
        <position position="879"/>
    </location>
    <ligand>
        <name>ATP</name>
        <dbReference type="ChEBI" id="CHEBI:30616"/>
    </ligand>
</feature>
<dbReference type="PANTHER" id="PTHR10099:SF1">
    <property type="entry name" value="PHOSPHORIBOSYLFORMYLGLYCINAMIDINE SYNTHASE"/>
    <property type="match status" value="1"/>
</dbReference>
<dbReference type="Gene3D" id="1.10.8.750">
    <property type="entry name" value="Phosphoribosylformylglycinamidine synthase, linker domain"/>
    <property type="match status" value="1"/>
</dbReference>
<evidence type="ECO:0000256" key="4">
    <source>
        <dbReference type="ARBA" id="ARBA00022490"/>
    </source>
</evidence>
<comment type="pathway">
    <text evidence="2 14">Purine metabolism; IMP biosynthesis via de novo pathway; 5-amino-1-(5-phospho-D-ribosyl)imidazole from N(2)-formyl-N(1)-(5-phospho-D-ribosyl)glycinamide: step 1/2.</text>
</comment>
<evidence type="ECO:0000256" key="2">
    <source>
        <dbReference type="ARBA" id="ARBA00004920"/>
    </source>
</evidence>
<dbReference type="Pfam" id="PF18072">
    <property type="entry name" value="FGAR-AT_linker"/>
    <property type="match status" value="1"/>
</dbReference>
<evidence type="ECO:0000256" key="10">
    <source>
        <dbReference type="ARBA" id="ARBA00022842"/>
    </source>
</evidence>
<evidence type="ECO:0000256" key="5">
    <source>
        <dbReference type="ARBA" id="ARBA00022598"/>
    </source>
</evidence>
<evidence type="ECO:0000256" key="7">
    <source>
        <dbReference type="ARBA" id="ARBA00022741"/>
    </source>
</evidence>
<feature type="binding site" evidence="14">
    <location>
        <begin position="296"/>
        <end position="307"/>
    </location>
    <ligand>
        <name>ATP</name>
        <dbReference type="ChEBI" id="CHEBI:30616"/>
    </ligand>
</feature>
<dbReference type="GO" id="GO:0005524">
    <property type="term" value="F:ATP binding"/>
    <property type="evidence" value="ECO:0007669"/>
    <property type="project" value="UniProtKB-UniRule"/>
</dbReference>
<comment type="similarity">
    <text evidence="3 14">In the N-terminal section; belongs to the FGAMS family.</text>
</comment>
<feature type="binding site" evidence="14">
    <location>
        <position position="664"/>
    </location>
    <ligand>
        <name>ATP</name>
        <dbReference type="ChEBI" id="CHEBI:30616"/>
    </ligand>
</feature>
<comment type="subcellular location">
    <subcellularLocation>
        <location evidence="1 14">Cytoplasm</location>
    </subcellularLocation>
</comment>
<feature type="active site" evidence="14">
    <location>
        <position position="1251"/>
    </location>
</feature>
<keyword evidence="4 14" id="KW-0963">Cytoplasm</keyword>
<dbReference type="FunFam" id="3.40.50.880:FF:000008">
    <property type="entry name" value="Phosphoribosylformylglycinamidine synthase"/>
    <property type="match status" value="1"/>
</dbReference>
<feature type="binding site" evidence="14">
    <location>
        <position position="708"/>
    </location>
    <ligand>
        <name>Mg(2+)</name>
        <dbReference type="ChEBI" id="CHEBI:18420"/>
    </ligand>
</feature>
<keyword evidence="9 14" id="KW-0067">ATP-binding</keyword>
<dbReference type="GO" id="GO:0005737">
    <property type="term" value="C:cytoplasm"/>
    <property type="evidence" value="ECO:0007669"/>
    <property type="project" value="UniProtKB-SubCell"/>
</dbReference>
<dbReference type="NCBIfam" id="NF003672">
    <property type="entry name" value="PRK05297.1"/>
    <property type="match status" value="1"/>
</dbReference>
<dbReference type="Pfam" id="PF13507">
    <property type="entry name" value="GATase_5"/>
    <property type="match status" value="1"/>
</dbReference>
<dbReference type="InterPro" id="IPR010918">
    <property type="entry name" value="PurM-like_C_dom"/>
</dbReference>
<evidence type="ECO:0000256" key="3">
    <source>
        <dbReference type="ARBA" id="ARBA00008608"/>
    </source>
</evidence>
<comment type="caution">
    <text evidence="14">Lacks conserved residue(s) required for the propagation of feature annotation.</text>
</comment>
<dbReference type="FunFam" id="3.30.1330.10:FF:000002">
    <property type="entry name" value="Phosphoribosylformylglycinamidine synthase"/>
    <property type="match status" value="1"/>
</dbReference>
<dbReference type="GO" id="GO:0006189">
    <property type="term" value="P:'de novo' IMP biosynthetic process"/>
    <property type="evidence" value="ECO:0007669"/>
    <property type="project" value="UniProtKB-UniRule"/>
</dbReference>
<feature type="domain" description="PurM-like C-terminal" evidence="15">
    <location>
        <begin position="825"/>
        <end position="958"/>
    </location>
</feature>
<comment type="function">
    <text evidence="13 14">Phosphoribosylformylglycinamidine synthase involved in the purines biosynthetic pathway. Catalyzes the ATP-dependent conversion of formylglycinamide ribonucleotide (FGAR) and glutamine to yield formylglycinamidine ribonucleotide (FGAM) and glutamate.</text>
</comment>
<evidence type="ECO:0000256" key="1">
    <source>
        <dbReference type="ARBA" id="ARBA00004496"/>
    </source>
</evidence>
<comment type="catalytic activity">
    <reaction evidence="12 14">
        <text>N(2)-formyl-N(1)-(5-phospho-beta-D-ribosyl)glycinamide + L-glutamine + ATP + H2O = 2-formamido-N(1)-(5-O-phospho-beta-D-ribosyl)acetamidine + L-glutamate + ADP + phosphate + H(+)</text>
        <dbReference type="Rhea" id="RHEA:17129"/>
        <dbReference type="ChEBI" id="CHEBI:15377"/>
        <dbReference type="ChEBI" id="CHEBI:15378"/>
        <dbReference type="ChEBI" id="CHEBI:29985"/>
        <dbReference type="ChEBI" id="CHEBI:30616"/>
        <dbReference type="ChEBI" id="CHEBI:43474"/>
        <dbReference type="ChEBI" id="CHEBI:58359"/>
        <dbReference type="ChEBI" id="CHEBI:147286"/>
        <dbReference type="ChEBI" id="CHEBI:147287"/>
        <dbReference type="ChEBI" id="CHEBI:456216"/>
        <dbReference type="EC" id="6.3.5.3"/>
    </reaction>
</comment>
<dbReference type="Pfam" id="PF02769">
    <property type="entry name" value="AIRS_C"/>
    <property type="match status" value="2"/>
</dbReference>
<evidence type="ECO:0000259" key="16">
    <source>
        <dbReference type="Pfam" id="PF18072"/>
    </source>
</evidence>
<feature type="active site" evidence="14">
    <location>
        <position position="1249"/>
    </location>
</feature>
<dbReference type="EMBL" id="JAAVXB010000010">
    <property type="protein sequence ID" value="NKF23894.1"/>
    <property type="molecule type" value="Genomic_DNA"/>
</dbReference>
<evidence type="ECO:0000259" key="17">
    <source>
        <dbReference type="Pfam" id="PF18076"/>
    </source>
</evidence>
<dbReference type="Proteomes" id="UP000653472">
    <property type="component" value="Unassembled WGS sequence"/>
</dbReference>
<dbReference type="SUPFAM" id="SSF109736">
    <property type="entry name" value="FGAM synthase PurL, linker domain"/>
    <property type="match status" value="1"/>
</dbReference>
<accession>A0A969WC94</accession>
<protein>
    <recommendedName>
        <fullName evidence="14">Phosphoribosylformylglycinamidine synthase</fullName>
        <shortName evidence="14">FGAM synthase</shortName>
        <shortName evidence="14">FGAMS</shortName>
        <ecNumber evidence="14">6.3.5.3</ecNumber>
    </recommendedName>
    <alternativeName>
        <fullName evidence="14">Formylglycinamide ribonucleotide amidotransferase</fullName>
        <shortName evidence="14">FGAR amidotransferase</shortName>
        <shortName evidence="14">FGAR-AT</shortName>
    </alternativeName>
</protein>
<dbReference type="SMART" id="SM01211">
    <property type="entry name" value="GATase_5"/>
    <property type="match status" value="1"/>
</dbReference>
<keyword evidence="6 14" id="KW-0479">Metal-binding</keyword>
<dbReference type="InterPro" id="IPR055181">
    <property type="entry name" value="FGAR-AT_PurM_N-like"/>
</dbReference>
<dbReference type="Pfam" id="PF18076">
    <property type="entry name" value="FGAR-AT_N"/>
    <property type="match status" value="1"/>
</dbReference>
<keyword evidence="8 14" id="KW-0658">Purine biosynthesis</keyword>
<dbReference type="InterPro" id="IPR036676">
    <property type="entry name" value="PurM-like_C_sf"/>
</dbReference>
<keyword evidence="20" id="KW-1185">Reference proteome</keyword>
<proteinExistence type="inferred from homology"/>
<keyword evidence="5 14" id="KW-0436">Ligase</keyword>
<dbReference type="EC" id="6.3.5.3" evidence="14"/>
<feature type="domain" description="Phosphoribosylformylglycinamidine synthase linker" evidence="16">
    <location>
        <begin position="161"/>
        <end position="210"/>
    </location>
</feature>
<evidence type="ECO:0000256" key="13">
    <source>
        <dbReference type="ARBA" id="ARBA00057317"/>
    </source>
</evidence>
<dbReference type="CDD" id="cd01740">
    <property type="entry name" value="GATase1_FGAR_AT"/>
    <property type="match status" value="1"/>
</dbReference>
<dbReference type="Gene3D" id="3.40.50.880">
    <property type="match status" value="1"/>
</dbReference>
<dbReference type="CDD" id="cd02203">
    <property type="entry name" value="PurL_repeat1"/>
    <property type="match status" value="1"/>
</dbReference>
<dbReference type="InterPro" id="IPR036604">
    <property type="entry name" value="PurS-like_sf"/>
</dbReference>
<evidence type="ECO:0000256" key="8">
    <source>
        <dbReference type="ARBA" id="ARBA00022755"/>
    </source>
</evidence>
<dbReference type="GO" id="GO:0004642">
    <property type="term" value="F:phosphoribosylformylglycinamidine synthase activity"/>
    <property type="evidence" value="ECO:0007669"/>
    <property type="project" value="UniProtKB-UniRule"/>
</dbReference>
<feature type="domain" description="Phosphoribosylformylglycinamidine synthase N-terminal" evidence="17">
    <location>
        <begin position="44"/>
        <end position="140"/>
    </location>
</feature>
<dbReference type="PROSITE" id="PS51273">
    <property type="entry name" value="GATASE_TYPE_1"/>
    <property type="match status" value="1"/>
</dbReference>
<comment type="subunit">
    <text evidence="14">Monomer.</text>
</comment>
<dbReference type="Pfam" id="PF22689">
    <property type="entry name" value="FGAR-AT_PurM_N-like"/>
    <property type="match status" value="1"/>
</dbReference>
<dbReference type="InterPro" id="IPR041609">
    <property type="entry name" value="PurL_linker"/>
</dbReference>
<keyword evidence="11 14" id="KW-0315">Glutamine amidotransferase</keyword>
<dbReference type="GO" id="GO:0046872">
    <property type="term" value="F:metal ion binding"/>
    <property type="evidence" value="ECO:0007669"/>
    <property type="project" value="UniProtKB-KW"/>
</dbReference>
<evidence type="ECO:0000259" key="15">
    <source>
        <dbReference type="Pfam" id="PF02769"/>
    </source>
</evidence>
<dbReference type="SUPFAM" id="SSF52317">
    <property type="entry name" value="Class I glutamine amidotransferase-like"/>
    <property type="match status" value="1"/>
</dbReference>
<evidence type="ECO:0000256" key="12">
    <source>
        <dbReference type="ARBA" id="ARBA00052585"/>
    </source>
</evidence>
<dbReference type="InterPro" id="IPR040707">
    <property type="entry name" value="FGAR-AT_N"/>
</dbReference>